<sequence length="169" mass="19539">LSCGYTGPVSIHRKEDIVRSVVLHSTVRLLSMLQQISSGMKLYNLLSMDQQEKDICRHEFMSPVFSEMGTIRHQRESIVVNFLQDFKQDMEDEVLPVARQFHIPLSRAEREDFKIAMEFDHDCQVRYGANHTICYPVINACLLNDIPSCTPEYICIFQNCTLSGHCPWL</sequence>
<dbReference type="AlphaFoldDB" id="A0A671WVM6"/>
<reference evidence="1" key="1">
    <citation type="submission" date="2025-08" db="UniProtKB">
        <authorList>
            <consortium name="Ensembl"/>
        </authorList>
    </citation>
    <scope>IDENTIFICATION</scope>
</reference>
<accession>A0A671WVM6</accession>
<reference evidence="1" key="2">
    <citation type="submission" date="2025-09" db="UniProtKB">
        <authorList>
            <consortium name="Ensembl"/>
        </authorList>
    </citation>
    <scope>IDENTIFICATION</scope>
</reference>
<dbReference type="OMA" id="DFIMMNC"/>
<organism evidence="1 2">
    <name type="scientific">Sparus aurata</name>
    <name type="common">Gilthead sea bream</name>
    <dbReference type="NCBI Taxonomy" id="8175"/>
    <lineage>
        <taxon>Eukaryota</taxon>
        <taxon>Metazoa</taxon>
        <taxon>Chordata</taxon>
        <taxon>Craniata</taxon>
        <taxon>Vertebrata</taxon>
        <taxon>Euteleostomi</taxon>
        <taxon>Actinopterygii</taxon>
        <taxon>Neopterygii</taxon>
        <taxon>Teleostei</taxon>
        <taxon>Neoteleostei</taxon>
        <taxon>Acanthomorphata</taxon>
        <taxon>Eupercaria</taxon>
        <taxon>Spariformes</taxon>
        <taxon>Sparidae</taxon>
        <taxon>Sparus</taxon>
    </lineage>
</organism>
<dbReference type="GeneTree" id="ENSGT00990000204767"/>
<protein>
    <submittedName>
        <fullName evidence="1">Uncharacterized protein</fullName>
    </submittedName>
</protein>
<dbReference type="InParanoid" id="A0A671WVM6"/>
<dbReference type="Ensembl" id="ENSSAUT00010045350.1">
    <property type="protein sequence ID" value="ENSSAUP00010043087.1"/>
    <property type="gene ID" value="ENSSAUG00010018080.1"/>
</dbReference>
<name>A0A671WVM6_SPAAU</name>
<evidence type="ECO:0000313" key="1">
    <source>
        <dbReference type="Ensembl" id="ENSSAUP00010043087.1"/>
    </source>
</evidence>
<dbReference type="Proteomes" id="UP000472265">
    <property type="component" value="Unassembled WGS sequence"/>
</dbReference>
<keyword evidence="2" id="KW-1185">Reference proteome</keyword>
<proteinExistence type="predicted"/>
<evidence type="ECO:0000313" key="2">
    <source>
        <dbReference type="Proteomes" id="UP000472265"/>
    </source>
</evidence>